<dbReference type="PANTHER" id="PTHR30483:SF6">
    <property type="entry name" value="PERIPLASMIC BINDING PROTEIN OF ABC TRANSPORTER FOR NATURAL AMINO ACIDS"/>
    <property type="match status" value="1"/>
</dbReference>
<keyword evidence="6" id="KW-1185">Reference proteome</keyword>
<proteinExistence type="inferred from homology"/>
<evidence type="ECO:0000256" key="2">
    <source>
        <dbReference type="ARBA" id="ARBA00022729"/>
    </source>
</evidence>
<dbReference type="InterPro" id="IPR051010">
    <property type="entry name" value="BCAA_transport"/>
</dbReference>
<evidence type="ECO:0000256" key="1">
    <source>
        <dbReference type="ARBA" id="ARBA00010062"/>
    </source>
</evidence>
<dbReference type="RefSeq" id="WP_119839154.1">
    <property type="nucleotide sequence ID" value="NZ_CP060436.1"/>
</dbReference>
<name>A0A418SH79_9RHOB</name>
<dbReference type="Proteomes" id="UP000283786">
    <property type="component" value="Chromosome"/>
</dbReference>
<dbReference type="GO" id="GO:0006865">
    <property type="term" value="P:amino acid transport"/>
    <property type="evidence" value="ECO:0007669"/>
    <property type="project" value="UniProtKB-KW"/>
</dbReference>
<keyword evidence="3" id="KW-0813">Transport</keyword>
<evidence type="ECO:0000256" key="3">
    <source>
        <dbReference type="ARBA" id="ARBA00022970"/>
    </source>
</evidence>
<dbReference type="KEGG" id="palw:PSAL_000710"/>
<accession>A0A418SH79</accession>
<dbReference type="PANTHER" id="PTHR30483">
    <property type="entry name" value="LEUCINE-SPECIFIC-BINDING PROTEIN"/>
    <property type="match status" value="1"/>
</dbReference>
<dbReference type="SUPFAM" id="SSF53822">
    <property type="entry name" value="Periplasmic binding protein-like I"/>
    <property type="match status" value="1"/>
</dbReference>
<evidence type="ECO:0000259" key="4">
    <source>
        <dbReference type="Pfam" id="PF13458"/>
    </source>
</evidence>
<evidence type="ECO:0000313" key="6">
    <source>
        <dbReference type="Proteomes" id="UP000283786"/>
    </source>
</evidence>
<dbReference type="OrthoDB" id="7210494at2"/>
<dbReference type="InterPro" id="IPR028082">
    <property type="entry name" value="Peripla_BP_I"/>
</dbReference>
<sequence>MFALLSAARKALTQAVSVSGPRAEDPDGISGGVSEHPAKRTGTGRFAARRGLLVGLPAAALLAACTPGGFGGGGGGGPSINASAPVPVALLVPKGSGSSGDAILAASLENSARLAMSQLNGVQIDLRVYDTAGDVATTTSVTEQAISAGAKIILGPVYAANANAAGHVAKSHGINVLAFSNNSDIAGGNVFILGPTFRNTANRLTQYATRQGRQRIVTVYGNTAEGQAGAAAISNAAAQAGATITASVPYEFSQQGVIDALPAISGAAGAGRADAVFLTANAAGALPILTQLMPEQGLDPASLQYIGLTRWDVPAQTLDLPGVQGGWFAMPDPNVAAQFQSRYQAAYGNAPHPIGQLGFDGIAAIGALISSGRSDALGASSLTQGAGFQGAGGIFRLLADGSNERGLAIATVQNHQVVVIDPAPSSFGGFGF</sequence>
<dbReference type="Pfam" id="PF13458">
    <property type="entry name" value="Peripla_BP_6"/>
    <property type="match status" value="1"/>
</dbReference>
<dbReference type="Gene3D" id="3.40.50.2300">
    <property type="match status" value="2"/>
</dbReference>
<evidence type="ECO:0000313" key="5">
    <source>
        <dbReference type="EMBL" id="QPM88868.1"/>
    </source>
</evidence>
<reference evidence="5 6" key="1">
    <citation type="submission" date="2020-08" db="EMBL/GenBank/DDBJ databases">
        <title>Genome sequence of Rhodobacteraceae bacterium Lw-13e.</title>
        <authorList>
            <person name="Poehlein A."/>
            <person name="Wolter L."/>
            <person name="Daniel R."/>
            <person name="Brinkhoff T."/>
        </authorList>
    </citation>
    <scope>NUCLEOTIDE SEQUENCE [LARGE SCALE GENOMIC DNA]</scope>
    <source>
        <strain evidence="5 6">Lw-13e</strain>
    </source>
</reference>
<keyword evidence="2" id="KW-0732">Signal</keyword>
<comment type="similarity">
    <text evidence="1">Belongs to the leucine-binding protein family.</text>
</comment>
<dbReference type="CDD" id="cd06339">
    <property type="entry name" value="PBP1_YraM_LppC_lipoprotein-like"/>
    <property type="match status" value="1"/>
</dbReference>
<feature type="domain" description="Leucine-binding protein" evidence="4">
    <location>
        <begin position="85"/>
        <end position="414"/>
    </location>
</feature>
<dbReference type="InterPro" id="IPR028081">
    <property type="entry name" value="Leu-bd"/>
</dbReference>
<organism evidence="5 6">
    <name type="scientific">Pseudooceanicola algae</name>
    <dbReference type="NCBI Taxonomy" id="1537215"/>
    <lineage>
        <taxon>Bacteria</taxon>
        <taxon>Pseudomonadati</taxon>
        <taxon>Pseudomonadota</taxon>
        <taxon>Alphaproteobacteria</taxon>
        <taxon>Rhodobacterales</taxon>
        <taxon>Paracoccaceae</taxon>
        <taxon>Pseudooceanicola</taxon>
    </lineage>
</organism>
<protein>
    <recommendedName>
        <fullName evidence="4">Leucine-binding protein domain-containing protein</fullName>
    </recommendedName>
</protein>
<keyword evidence="3" id="KW-0029">Amino-acid transport</keyword>
<dbReference type="AlphaFoldDB" id="A0A418SH79"/>
<dbReference type="EMBL" id="CP060436">
    <property type="protein sequence ID" value="QPM88868.1"/>
    <property type="molecule type" value="Genomic_DNA"/>
</dbReference>
<gene>
    <name evidence="5" type="ORF">PSAL_000710</name>
</gene>